<protein>
    <recommendedName>
        <fullName evidence="9">CASTOR/POLLUX/SYM8 ion channel conserved domain-containing protein</fullName>
    </recommendedName>
</protein>
<evidence type="ECO:0000313" key="12">
    <source>
        <dbReference type="EMBL" id="CAF1959205.1"/>
    </source>
</evidence>
<evidence type="ECO:0000256" key="3">
    <source>
        <dbReference type="ARBA" id="ARBA00022692"/>
    </source>
</evidence>
<keyword evidence="4 8" id="KW-1133">Transmembrane helix</keyword>
<keyword evidence="3 8" id="KW-0812">Transmembrane</keyword>
<dbReference type="Pfam" id="PF06241">
    <property type="entry name" value="Castor_Poll_mid"/>
    <property type="match status" value="1"/>
</dbReference>
<evidence type="ECO:0000313" key="13">
    <source>
        <dbReference type="Proteomes" id="UP000663824"/>
    </source>
</evidence>
<proteinExistence type="predicted"/>
<dbReference type="EMBL" id="CAJNRE010001834">
    <property type="protein sequence ID" value="CAF1959205.1"/>
    <property type="molecule type" value="Genomic_DNA"/>
</dbReference>
<evidence type="ECO:0000256" key="7">
    <source>
        <dbReference type="ARBA" id="ARBA00023303"/>
    </source>
</evidence>
<dbReference type="Gene3D" id="3.40.50.720">
    <property type="entry name" value="NAD(P)-binding Rossmann-like Domain"/>
    <property type="match status" value="2"/>
</dbReference>
<dbReference type="Proteomes" id="UP000663824">
    <property type="component" value="Unassembled WGS sequence"/>
</dbReference>
<sequence>MKTKNKTYLTFLCSSCNHNRNRYQTSYFRAWLQYKSDNIFAAGPVVIIPILALISICLILIFSSLYLWSGETHTYSQSLWETFMRTLDPGSAAEDTGGIHRLISAAVTMCGIFIISTLIGALTTGMEGKLAELRKGRTKVVETNHTIILGWSSKIFDIINELVLANENQHNPSIVILAPKDRIEMQEIISQKIDGNKNTKIICRNGDPMSIHDLNILSPNNARSIIILAPLNDNPDVSVIKTILAITNNPQRTKLKFHIVAEIKERNNIEVARIAGEKDLYTKRKSRKSNFIIKIIDYYIGADEVVFVHADEIIARIIAQSGRQSGLSIILSMLLSFKYDEIYFKYEPLLVGKTFNDALFLYRTSSVIGLMFADETIKICPSRDTIIHQNDQIIVIAEDDDAINLSSNNTSVTTIFEATISSIQTNNEKQTNIEKNIILGWNSKGSLIAKQLDNYVSEGSELHILTNMDKAKKIITEQLVNELERQKLYLHSGDITNRLDLEKLNLYSYHDVILLANDINNEQNQLETSSSEAADAECLICLLHLRNMIDKNSRQKTFNIVTEMFDIRNRELAEITRADDFIVSPNILSKYIAQISENKNLTKVFDVLLTAEGAEIYLRPVSLFTIIGVAIPFYLIVEASLKQQALAIGYRQMKYAQDSNKFYGIVLNPDKDISITFQYEDKIIVLAED</sequence>
<feature type="domain" description="CASTOR/POLLUX/SYM8 ion channel conserved" evidence="9">
    <location>
        <begin position="312"/>
        <end position="409"/>
    </location>
</feature>
<feature type="transmembrane region" description="Helical" evidence="8">
    <location>
        <begin position="39"/>
        <end position="68"/>
    </location>
</feature>
<evidence type="ECO:0000256" key="2">
    <source>
        <dbReference type="ARBA" id="ARBA00022448"/>
    </source>
</evidence>
<dbReference type="AlphaFoldDB" id="A0A816M073"/>
<dbReference type="GO" id="GO:0006813">
    <property type="term" value="P:potassium ion transport"/>
    <property type="evidence" value="ECO:0007669"/>
    <property type="project" value="InterPro"/>
</dbReference>
<comment type="subcellular location">
    <subcellularLocation>
        <location evidence="1">Endomembrane system</location>
        <topology evidence="1">Multi-pass membrane protein</topology>
    </subcellularLocation>
</comment>
<evidence type="ECO:0000313" key="11">
    <source>
        <dbReference type="EMBL" id="CAF1681575.1"/>
    </source>
</evidence>
<dbReference type="PANTHER" id="PTHR31563:SF10">
    <property type="entry name" value="ION CHANNEL POLLUX-RELATED"/>
    <property type="match status" value="1"/>
</dbReference>
<accession>A0A816M073</accession>
<evidence type="ECO:0000313" key="10">
    <source>
        <dbReference type="EMBL" id="CAF1617758.1"/>
    </source>
</evidence>
<dbReference type="EMBL" id="CAJNOV010018232">
    <property type="protein sequence ID" value="CAF1617758.1"/>
    <property type="molecule type" value="Genomic_DNA"/>
</dbReference>
<dbReference type="SUPFAM" id="SSF51735">
    <property type="entry name" value="NAD(P)-binding Rossmann-fold domains"/>
    <property type="match status" value="1"/>
</dbReference>
<keyword evidence="5" id="KW-0406">Ion transport</keyword>
<reference evidence="12" key="1">
    <citation type="submission" date="2021-02" db="EMBL/GenBank/DDBJ databases">
        <authorList>
            <person name="Nowell W R."/>
        </authorList>
    </citation>
    <scope>NUCLEOTIDE SEQUENCE</scope>
</reference>
<dbReference type="PANTHER" id="PTHR31563">
    <property type="entry name" value="ION CHANNEL POLLUX-RELATED"/>
    <property type="match status" value="1"/>
</dbReference>
<dbReference type="Proteomes" id="UP000663834">
    <property type="component" value="Unassembled WGS sequence"/>
</dbReference>
<dbReference type="EMBL" id="CAJNOW010020811">
    <property type="protein sequence ID" value="CAF1681575.1"/>
    <property type="molecule type" value="Genomic_DNA"/>
</dbReference>
<organism evidence="12 13">
    <name type="scientific">Rotaria magnacalcarata</name>
    <dbReference type="NCBI Taxonomy" id="392030"/>
    <lineage>
        <taxon>Eukaryota</taxon>
        <taxon>Metazoa</taxon>
        <taxon>Spiralia</taxon>
        <taxon>Gnathifera</taxon>
        <taxon>Rotifera</taxon>
        <taxon>Eurotatoria</taxon>
        <taxon>Bdelloidea</taxon>
        <taxon>Philodinida</taxon>
        <taxon>Philodinidae</taxon>
        <taxon>Rotaria</taxon>
    </lineage>
</organism>
<comment type="caution">
    <text evidence="12">The sequence shown here is derived from an EMBL/GenBank/DDBJ whole genome shotgun (WGS) entry which is preliminary data.</text>
</comment>
<dbReference type="SUPFAM" id="SSF116726">
    <property type="entry name" value="TrkA C-terminal domain-like"/>
    <property type="match status" value="1"/>
</dbReference>
<dbReference type="InterPro" id="IPR044849">
    <property type="entry name" value="CASTOR/POLLUX/SYM8-like"/>
</dbReference>
<evidence type="ECO:0000256" key="5">
    <source>
        <dbReference type="ARBA" id="ARBA00023065"/>
    </source>
</evidence>
<keyword evidence="6 8" id="KW-0472">Membrane</keyword>
<dbReference type="GO" id="GO:0034220">
    <property type="term" value="P:monoatomic ion transmembrane transport"/>
    <property type="evidence" value="ECO:0007669"/>
    <property type="project" value="UniProtKB-KW"/>
</dbReference>
<dbReference type="InterPro" id="IPR036721">
    <property type="entry name" value="RCK_C_sf"/>
</dbReference>
<evidence type="ECO:0000256" key="6">
    <source>
        <dbReference type="ARBA" id="ARBA00023136"/>
    </source>
</evidence>
<evidence type="ECO:0000256" key="1">
    <source>
        <dbReference type="ARBA" id="ARBA00004127"/>
    </source>
</evidence>
<dbReference type="InterPro" id="IPR010420">
    <property type="entry name" value="CASTOR/POLLUX/SYM8_dom"/>
</dbReference>
<dbReference type="Proteomes" id="UP000663855">
    <property type="component" value="Unassembled WGS sequence"/>
</dbReference>
<evidence type="ECO:0000256" key="8">
    <source>
        <dbReference type="SAM" id="Phobius"/>
    </source>
</evidence>
<evidence type="ECO:0000256" key="4">
    <source>
        <dbReference type="ARBA" id="ARBA00022989"/>
    </source>
</evidence>
<feature type="transmembrane region" description="Helical" evidence="8">
    <location>
        <begin position="102"/>
        <end position="125"/>
    </location>
</feature>
<dbReference type="InterPro" id="IPR036291">
    <property type="entry name" value="NAD(P)-bd_dom_sf"/>
</dbReference>
<dbReference type="OrthoDB" id="414047at2759"/>
<keyword evidence="7" id="KW-0407">Ion channel</keyword>
<gene>
    <name evidence="10" type="ORF">CJN711_LOCUS37450</name>
    <name evidence="11" type="ORF">KQP761_LOCUS36775</name>
    <name evidence="12" type="ORF">MBJ925_LOCUS6277</name>
</gene>
<dbReference type="GO" id="GO:0012505">
    <property type="term" value="C:endomembrane system"/>
    <property type="evidence" value="ECO:0007669"/>
    <property type="project" value="UniProtKB-SubCell"/>
</dbReference>
<evidence type="ECO:0000259" key="9">
    <source>
        <dbReference type="Pfam" id="PF06241"/>
    </source>
</evidence>
<name>A0A816M073_9BILA</name>
<keyword evidence="2" id="KW-0813">Transport</keyword>